<dbReference type="AlphaFoldDB" id="C5KGD2"/>
<dbReference type="OrthoDB" id="264354at2759"/>
<evidence type="ECO:0000256" key="1">
    <source>
        <dbReference type="ARBA" id="ARBA00022723"/>
    </source>
</evidence>
<dbReference type="CDD" id="cd00060">
    <property type="entry name" value="FHA"/>
    <property type="match status" value="1"/>
</dbReference>
<dbReference type="InterPro" id="IPR013083">
    <property type="entry name" value="Znf_RING/FYVE/PHD"/>
</dbReference>
<dbReference type="PROSITE" id="PS51292">
    <property type="entry name" value="ZF_RING_CH"/>
    <property type="match status" value="1"/>
</dbReference>
<evidence type="ECO:0000313" key="7">
    <source>
        <dbReference type="Proteomes" id="UP000007800"/>
    </source>
</evidence>
<dbReference type="PANTHER" id="PTHR46210">
    <property type="entry name" value="FHA DOMAIN-CONTAINING PROTEIN"/>
    <property type="match status" value="1"/>
</dbReference>
<dbReference type="SUPFAM" id="SSF49879">
    <property type="entry name" value="SMAD/FHA domain"/>
    <property type="match status" value="1"/>
</dbReference>
<evidence type="ECO:0000256" key="3">
    <source>
        <dbReference type="ARBA" id="ARBA00022833"/>
    </source>
</evidence>
<protein>
    <submittedName>
        <fullName evidence="6">Erythrocyte membrane protein PFEMP3, putative</fullName>
    </submittedName>
</protein>
<dbReference type="InterPro" id="IPR000253">
    <property type="entry name" value="FHA_dom"/>
</dbReference>
<dbReference type="Gene3D" id="3.30.40.10">
    <property type="entry name" value="Zinc/RING finger domain, C3HC4 (zinc finger)"/>
    <property type="match status" value="1"/>
</dbReference>
<dbReference type="EMBL" id="GG672918">
    <property type="protein sequence ID" value="EER16488.1"/>
    <property type="molecule type" value="Genomic_DNA"/>
</dbReference>
<dbReference type="Pfam" id="PF00498">
    <property type="entry name" value="FHA"/>
    <property type="match status" value="1"/>
</dbReference>
<evidence type="ECO:0000313" key="6">
    <source>
        <dbReference type="EMBL" id="EER16488.1"/>
    </source>
</evidence>
<name>C5KGD2_PERM5</name>
<dbReference type="SMART" id="SM00744">
    <property type="entry name" value="RINGv"/>
    <property type="match status" value="1"/>
</dbReference>
<keyword evidence="1" id="KW-0479">Metal-binding</keyword>
<gene>
    <name evidence="6" type="ORF">Pmar_PMAR021086</name>
</gene>
<dbReference type="PROSITE" id="PS50006">
    <property type="entry name" value="FHA_DOMAIN"/>
    <property type="match status" value="1"/>
</dbReference>
<sequence>MSHFIPTVYTESTTWTRDSHDLFDYESQHVVRRDFALNQTVRFVRRNDDVRIEDASVDAIPSREESDYLMKCINFDSRFMIQPADKQSGTCRLIPKSLWLVVKELGPHTLLEGDIIKLGRFKLRVRQLCADSEDRLVRPILSSTDPATSVARCAPPEADGMPCRICLLEASGSDEDDPLIEACACRGSIRYVHLGCLRHWIEGRLCLGGNDGHNTPHTYLFHQLTCELCRTSYPMNVVLPDGTTSQLVPMPETKAPYLVLENVMRIDPREGMNGQSSMHSKGVYVISLAGKKALKLGRGHESDVRIADVSISRWHATVSLADDGRFILEDHNSKFGTLVAMRRPKLVNASTGDDAADAGGSILTVQAGRTVFRISTRKPRDEVSEETTIPTEGNDTFILTENMLTGGAQSL</sequence>
<dbReference type="Gene3D" id="2.60.200.20">
    <property type="match status" value="1"/>
</dbReference>
<organism evidence="7">
    <name type="scientific">Perkinsus marinus (strain ATCC 50983 / TXsc)</name>
    <dbReference type="NCBI Taxonomy" id="423536"/>
    <lineage>
        <taxon>Eukaryota</taxon>
        <taxon>Sar</taxon>
        <taxon>Alveolata</taxon>
        <taxon>Perkinsozoa</taxon>
        <taxon>Perkinsea</taxon>
        <taxon>Perkinsida</taxon>
        <taxon>Perkinsidae</taxon>
        <taxon>Perkinsus</taxon>
    </lineage>
</organism>
<dbReference type="Proteomes" id="UP000007800">
    <property type="component" value="Unassembled WGS sequence"/>
</dbReference>
<dbReference type="InterPro" id="IPR011016">
    <property type="entry name" value="Znf_RING-CH"/>
</dbReference>
<proteinExistence type="predicted"/>
<dbReference type="GO" id="GO:0008270">
    <property type="term" value="F:zinc ion binding"/>
    <property type="evidence" value="ECO:0007669"/>
    <property type="project" value="UniProtKB-KW"/>
</dbReference>
<dbReference type="InParanoid" id="C5KGD2"/>
<accession>C5KGD2</accession>
<evidence type="ECO:0000259" key="4">
    <source>
        <dbReference type="PROSITE" id="PS50006"/>
    </source>
</evidence>
<dbReference type="SUPFAM" id="SSF57850">
    <property type="entry name" value="RING/U-box"/>
    <property type="match status" value="1"/>
</dbReference>
<keyword evidence="3" id="KW-0862">Zinc</keyword>
<dbReference type="CDD" id="cd16495">
    <property type="entry name" value="RING_CH-C4HC3_MARCH"/>
    <property type="match status" value="1"/>
</dbReference>
<dbReference type="GeneID" id="9063563"/>
<feature type="domain" description="RING-CH-type" evidence="5">
    <location>
        <begin position="155"/>
        <end position="236"/>
    </location>
</feature>
<evidence type="ECO:0000256" key="2">
    <source>
        <dbReference type="ARBA" id="ARBA00022771"/>
    </source>
</evidence>
<dbReference type="SMART" id="SM00240">
    <property type="entry name" value="FHA"/>
    <property type="match status" value="1"/>
</dbReference>
<dbReference type="Pfam" id="PF12906">
    <property type="entry name" value="RINGv"/>
    <property type="match status" value="1"/>
</dbReference>
<dbReference type="OMA" id="RICYNDA"/>
<dbReference type="RefSeq" id="XP_002784692.1">
    <property type="nucleotide sequence ID" value="XM_002784646.1"/>
</dbReference>
<feature type="domain" description="FHA" evidence="4">
    <location>
        <begin position="294"/>
        <end position="344"/>
    </location>
</feature>
<dbReference type="PANTHER" id="PTHR46210:SF1">
    <property type="entry name" value="FHA DOMAIN-CONTAINING PROTEIN"/>
    <property type="match status" value="1"/>
</dbReference>
<keyword evidence="7" id="KW-1185">Reference proteome</keyword>
<dbReference type="InterPro" id="IPR008984">
    <property type="entry name" value="SMAD_FHA_dom_sf"/>
</dbReference>
<keyword evidence="2" id="KW-0863">Zinc-finger</keyword>
<reference evidence="6 7" key="1">
    <citation type="submission" date="2008-07" db="EMBL/GenBank/DDBJ databases">
        <authorList>
            <person name="El-Sayed N."/>
            <person name="Caler E."/>
            <person name="Inman J."/>
            <person name="Amedeo P."/>
            <person name="Hass B."/>
            <person name="Wortman J."/>
        </authorList>
    </citation>
    <scope>NUCLEOTIDE SEQUENCE [LARGE SCALE GENOMIC DNA]</scope>
    <source>
        <strain evidence="7">ATCC 50983 / TXsc</strain>
    </source>
</reference>
<evidence type="ECO:0000259" key="5">
    <source>
        <dbReference type="PROSITE" id="PS51292"/>
    </source>
</evidence>